<dbReference type="InterPro" id="IPR014983">
    <property type="entry name" value="GAD-rel"/>
</dbReference>
<dbReference type="Pfam" id="PF08887">
    <property type="entry name" value="GAD-like"/>
    <property type="match status" value="1"/>
</dbReference>
<feature type="domain" description="T6SS immunity protein Tdi1 C-terminal" evidence="2">
    <location>
        <begin position="115"/>
        <end position="187"/>
    </location>
</feature>
<dbReference type="AlphaFoldDB" id="A0A556N6T6"/>
<gene>
    <name evidence="3" type="ORF">FO442_01830</name>
</gene>
<comment type="caution">
    <text evidence="3">The sequence shown here is derived from an EMBL/GenBank/DDBJ whole genome shotgun (WGS) entry which is preliminary data.</text>
</comment>
<dbReference type="InterPro" id="IPR015002">
    <property type="entry name" value="T6SS_Tdi1_C"/>
</dbReference>
<evidence type="ECO:0000259" key="1">
    <source>
        <dbReference type="Pfam" id="PF08887"/>
    </source>
</evidence>
<evidence type="ECO:0000313" key="4">
    <source>
        <dbReference type="Proteomes" id="UP000316008"/>
    </source>
</evidence>
<name>A0A556N6T6_9FLAO</name>
<evidence type="ECO:0000313" key="3">
    <source>
        <dbReference type="EMBL" id="TSJ47894.1"/>
    </source>
</evidence>
<dbReference type="Pfam" id="PF08906">
    <property type="entry name" value="T6SS_Tdi1_C"/>
    <property type="match status" value="1"/>
</dbReference>
<sequence>MLENFKSFYHPAEDCTPAPTEIIERYQQKVPESLIEIWKTSGFGKYNDGLIEFVNPADFEDNLWTWLGKEVFNYVPFAISAFGELFYYRRLTEVDEDVCIIDIQYREIKTLILSMKGFLEDLLLDEEDRTIWLREKLFVEAFKQLGKLEKHEVFTFTPILAFGGAEEVEYLNKGNAQVYLDLVFQMTT</sequence>
<feature type="domain" description="GAD-related" evidence="1">
    <location>
        <begin position="10"/>
        <end position="89"/>
    </location>
</feature>
<dbReference type="RefSeq" id="WP_144331429.1">
    <property type="nucleotide sequence ID" value="NZ_VLPL01000001.1"/>
</dbReference>
<evidence type="ECO:0000259" key="2">
    <source>
        <dbReference type="Pfam" id="PF08906"/>
    </source>
</evidence>
<accession>A0A556N6T6</accession>
<dbReference type="EMBL" id="VLPL01000001">
    <property type="protein sequence ID" value="TSJ47894.1"/>
    <property type="molecule type" value="Genomic_DNA"/>
</dbReference>
<reference evidence="3 4" key="1">
    <citation type="submission" date="2019-07" db="EMBL/GenBank/DDBJ databases">
        <authorList>
            <person name="Huq M.A."/>
        </authorList>
    </citation>
    <scope>NUCLEOTIDE SEQUENCE [LARGE SCALE GENOMIC DNA]</scope>
    <source>
        <strain evidence="3 4">MAH-3</strain>
    </source>
</reference>
<organism evidence="3 4">
    <name type="scientific">Fluviicola chungangensis</name>
    <dbReference type="NCBI Taxonomy" id="2597671"/>
    <lineage>
        <taxon>Bacteria</taxon>
        <taxon>Pseudomonadati</taxon>
        <taxon>Bacteroidota</taxon>
        <taxon>Flavobacteriia</taxon>
        <taxon>Flavobacteriales</taxon>
        <taxon>Crocinitomicaceae</taxon>
        <taxon>Fluviicola</taxon>
    </lineage>
</organism>
<proteinExistence type="predicted"/>
<protein>
    <submittedName>
        <fullName evidence="3">DUF1851 domain-containing protein</fullName>
    </submittedName>
</protein>
<dbReference type="Proteomes" id="UP000316008">
    <property type="component" value="Unassembled WGS sequence"/>
</dbReference>
<keyword evidence="4" id="KW-1185">Reference proteome</keyword>
<dbReference type="OrthoDB" id="2216648at2"/>